<reference evidence="1 2" key="1">
    <citation type="submission" date="2016-09" db="EMBL/GenBank/DDBJ databases">
        <authorList>
            <person name="Reverchon S."/>
            <person name="Nasser W."/>
            <person name="Leonard S."/>
            <person name="Brochier C."/>
            <person name="Duprey A."/>
        </authorList>
    </citation>
    <scope>NUCLEOTIDE SEQUENCE [LARGE SCALE GENOMIC DNA]</scope>
    <source>
        <strain evidence="1 2">174/2</strain>
    </source>
</reference>
<dbReference type="EMBL" id="LT615367">
    <property type="protein sequence ID" value="SLM62863.1"/>
    <property type="molecule type" value="Genomic_DNA"/>
</dbReference>
<gene>
    <name evidence="1" type="ORF">DAQ1742_01933</name>
</gene>
<dbReference type="AlphaFoldDB" id="A0A375A9Y4"/>
<organism evidence="1 2">
    <name type="scientific">Dickeya aquatica</name>
    <dbReference type="NCBI Taxonomy" id="1401087"/>
    <lineage>
        <taxon>Bacteria</taxon>
        <taxon>Pseudomonadati</taxon>
        <taxon>Pseudomonadota</taxon>
        <taxon>Gammaproteobacteria</taxon>
        <taxon>Enterobacterales</taxon>
        <taxon>Pectobacteriaceae</taxon>
        <taxon>Dickeya</taxon>
    </lineage>
</organism>
<dbReference type="KEGG" id="daq:DAQ1742_01933"/>
<protein>
    <submittedName>
        <fullName evidence="1">Uncharacterized protein</fullName>
    </submittedName>
</protein>
<accession>A0A375A9Y4</accession>
<proteinExistence type="predicted"/>
<dbReference type="Proteomes" id="UP000294820">
    <property type="component" value="Chromosome 1"/>
</dbReference>
<name>A0A375A9Y4_9GAMM</name>
<evidence type="ECO:0000313" key="1">
    <source>
        <dbReference type="EMBL" id="SLM62863.1"/>
    </source>
</evidence>
<keyword evidence="2" id="KW-1185">Reference proteome</keyword>
<sequence>MHHGLTKIPVITCGQSAFNHPAQMPRDGGMRFRIGNE</sequence>
<evidence type="ECO:0000313" key="2">
    <source>
        <dbReference type="Proteomes" id="UP000294820"/>
    </source>
</evidence>